<gene>
    <name evidence="2" type="ORF">GSD1FS_1977</name>
</gene>
<accession>A0A7K1J7Y3</accession>
<dbReference type="EMBL" id="WNLP01000019">
    <property type="protein sequence ID" value="MUH60595.1"/>
    <property type="molecule type" value="Genomic_DNA"/>
</dbReference>
<feature type="transmembrane region" description="Helical" evidence="1">
    <location>
        <begin position="190"/>
        <end position="213"/>
    </location>
</feature>
<feature type="transmembrane region" description="Helical" evidence="1">
    <location>
        <begin position="131"/>
        <end position="154"/>
    </location>
</feature>
<protein>
    <submittedName>
        <fullName evidence="2">Uncharacterized protein</fullName>
    </submittedName>
</protein>
<dbReference type="AlphaFoldDB" id="A0A7K1J7Y3"/>
<feature type="transmembrane region" description="Helical" evidence="1">
    <location>
        <begin position="166"/>
        <end position="184"/>
    </location>
</feature>
<keyword evidence="1" id="KW-0812">Transmembrane</keyword>
<evidence type="ECO:0000256" key="1">
    <source>
        <dbReference type="SAM" id="Phobius"/>
    </source>
</evidence>
<evidence type="ECO:0000313" key="2">
    <source>
        <dbReference type="EMBL" id="MUH60595.1"/>
    </source>
</evidence>
<dbReference type="RefSeq" id="WP_155589377.1">
    <property type="nucleotide sequence ID" value="NZ_WNLP01000019.1"/>
</dbReference>
<keyword evidence="3" id="KW-1185">Reference proteome</keyword>
<keyword evidence="1" id="KW-0472">Membrane</keyword>
<feature type="transmembrane region" description="Helical" evidence="1">
    <location>
        <begin position="97"/>
        <end position="119"/>
    </location>
</feature>
<dbReference type="Proteomes" id="UP000487882">
    <property type="component" value="Unassembled WGS sequence"/>
</dbReference>
<evidence type="ECO:0000313" key="3">
    <source>
        <dbReference type="Proteomes" id="UP000487882"/>
    </source>
</evidence>
<dbReference type="SUPFAM" id="SSF158560">
    <property type="entry name" value="BH3980-like"/>
    <property type="match status" value="1"/>
</dbReference>
<name>A0A7K1J7Y3_9BIFI</name>
<sequence length="214" mass="23630">MGRKSSQIRKQNEQFKWKIAPADAEIYDTGAAILRSDIRLSPVQQEQATHKLAQQILAAEQRGESVDELTGGNIYAFCKAITASMQVRPAAARIGTWIYRMMILLAIISGGVLVAGLISGNSAHTLPLAQFGIGFLAAWTALIVLSMVTLAMPYQMTFARWRTGKVHWSLWVVFFAIYFLLQLIPGQVTLSVIPFGILCAVTSVYAIIAYLFFE</sequence>
<comment type="caution">
    <text evidence="2">The sequence shown here is derived from an EMBL/GenBank/DDBJ whole genome shotgun (WGS) entry which is preliminary data.</text>
</comment>
<reference evidence="2 3" key="1">
    <citation type="submission" date="2019-09" db="EMBL/GenBank/DDBJ databases">
        <title>Bifidobacterium canis sp. nov., isolated from the digestive tract of German Shepherd dog puppy.</title>
        <authorList>
            <person name="Bunesova V."/>
        </authorList>
    </citation>
    <scope>NUCLEOTIDE SEQUENCE [LARGE SCALE GENOMIC DNA]</scope>
    <source>
        <strain evidence="2 3">GSD1FS</strain>
    </source>
</reference>
<organism evidence="2 3">
    <name type="scientific">Bifidobacterium canis</name>
    <dbReference type="NCBI Taxonomy" id="2610880"/>
    <lineage>
        <taxon>Bacteria</taxon>
        <taxon>Bacillati</taxon>
        <taxon>Actinomycetota</taxon>
        <taxon>Actinomycetes</taxon>
        <taxon>Bifidobacteriales</taxon>
        <taxon>Bifidobacteriaceae</taxon>
        <taxon>Bifidobacterium</taxon>
    </lineage>
</organism>
<keyword evidence="1" id="KW-1133">Transmembrane helix</keyword>
<proteinExistence type="predicted"/>